<feature type="domain" description="Guanylate cyclase" evidence="2">
    <location>
        <begin position="377"/>
        <end position="509"/>
    </location>
</feature>
<proteinExistence type="predicted"/>
<organism evidence="3 4">
    <name type="scientific">Candidatus Ozemobacter sibiricus</name>
    <dbReference type="NCBI Taxonomy" id="2268124"/>
    <lineage>
        <taxon>Bacteria</taxon>
        <taxon>Candidatus Ozemobacteria</taxon>
        <taxon>Candidatus Ozemobacterales</taxon>
        <taxon>Candidatus Ozemobacteraceae</taxon>
        <taxon>Candidatus Ozemobacter</taxon>
    </lineage>
</organism>
<gene>
    <name evidence="3" type="ORF">OZSIB_2224</name>
</gene>
<dbReference type="Proteomes" id="UP000252355">
    <property type="component" value="Unassembled WGS sequence"/>
</dbReference>
<dbReference type="CDD" id="cd07302">
    <property type="entry name" value="CHD"/>
    <property type="match status" value="1"/>
</dbReference>
<evidence type="ECO:0000256" key="1">
    <source>
        <dbReference type="SAM" id="MobiDB-lite"/>
    </source>
</evidence>
<dbReference type="PANTHER" id="PTHR43081">
    <property type="entry name" value="ADENYLATE CYCLASE, TERMINAL-DIFFERENTIATION SPECIFIC-RELATED"/>
    <property type="match status" value="1"/>
</dbReference>
<feature type="compositionally biased region" description="Pro residues" evidence="1">
    <location>
        <begin position="89"/>
        <end position="128"/>
    </location>
</feature>
<dbReference type="AlphaFoldDB" id="A0A367ZT87"/>
<dbReference type="SMART" id="SM00044">
    <property type="entry name" value="CYCc"/>
    <property type="match status" value="1"/>
</dbReference>
<dbReference type="InterPro" id="IPR050697">
    <property type="entry name" value="Adenylyl/Guanylyl_Cyclase_3/4"/>
</dbReference>
<dbReference type="GO" id="GO:0004016">
    <property type="term" value="F:adenylate cyclase activity"/>
    <property type="evidence" value="ECO:0007669"/>
    <property type="project" value="UniProtKB-ARBA"/>
</dbReference>
<sequence>MNPRWLGGAFLAWLGLLTLLWWGHWFSLILLWAIIPLAGAVLLTGMGAPSAPVATPSRTPPRASGNGHKPAEETGQSSGPGSAGRLLSPTPPITPTVPPAPATPATPLAPPPRSPAPPPADLPLPAPPAELFGQPLPRFLELVIRDLATLTGPSAAGTPLEEMALDLLCPHLGIAQGQIYLIDPQKPEFLELRGCYPKAEWNAKRVRFEWGDTALAPLLKNGEMVSFWPARRGEPPPIAILLATPLIDGETVIGLLAIESAPPILYQKPDNQAALFLIGQVLGWMVAERQREIARRAEIYTLKQRIDKLTEYQRKLEHTTEYLDQEYDRQYFEKLGLEKDRAQMFESFQKFLSPHIVERIIADPGSLALGGQKQPVTIMFADVRGFTPLSEKLDPSQVVSLLNEYFSAMTEVILQFQGTIDKFIGDALMALFGAPLTVQDPERRAVFCAMTMLQRLDQLKAGWRKRGWPEIEIGIGLNTGDVTVGLIGSEKILSYTAIGDAVNIASRICSAARPGQILLSTTTAAGLGDLVWLEKLDPIPLKGKTQPVEIFQAIAPAQLPGFTEIEALLTVPTTPPPRGQRRPTSR</sequence>
<dbReference type="GO" id="GO:0035556">
    <property type="term" value="P:intracellular signal transduction"/>
    <property type="evidence" value="ECO:0007669"/>
    <property type="project" value="InterPro"/>
</dbReference>
<dbReference type="SUPFAM" id="SSF55073">
    <property type="entry name" value="Nucleotide cyclase"/>
    <property type="match status" value="1"/>
</dbReference>
<dbReference type="InterPro" id="IPR029787">
    <property type="entry name" value="Nucleotide_cyclase"/>
</dbReference>
<dbReference type="Pfam" id="PF00211">
    <property type="entry name" value="Guanylate_cyc"/>
    <property type="match status" value="1"/>
</dbReference>
<name>A0A367ZT87_9BACT</name>
<evidence type="ECO:0000313" key="3">
    <source>
        <dbReference type="EMBL" id="RCK81355.1"/>
    </source>
</evidence>
<dbReference type="PANTHER" id="PTHR43081:SF1">
    <property type="entry name" value="ADENYLATE CYCLASE, TERMINAL-DIFFERENTIATION SPECIFIC"/>
    <property type="match status" value="1"/>
</dbReference>
<evidence type="ECO:0000313" key="4">
    <source>
        <dbReference type="Proteomes" id="UP000252355"/>
    </source>
</evidence>
<dbReference type="GO" id="GO:0009190">
    <property type="term" value="P:cyclic nucleotide biosynthetic process"/>
    <property type="evidence" value="ECO:0007669"/>
    <property type="project" value="InterPro"/>
</dbReference>
<comment type="caution">
    <text evidence="3">The sequence shown here is derived from an EMBL/GenBank/DDBJ whole genome shotgun (WGS) entry which is preliminary data.</text>
</comment>
<reference evidence="3 4" key="1">
    <citation type="submission" date="2018-05" db="EMBL/GenBank/DDBJ databases">
        <title>A metagenomic window into the 2 km-deep terrestrial subsurface aquifer revealed taxonomically and functionally diverse microbial community comprising novel uncultured bacterial lineages.</title>
        <authorList>
            <person name="Kadnikov V.V."/>
            <person name="Mardanov A.V."/>
            <person name="Beletsky A.V."/>
            <person name="Banks D."/>
            <person name="Pimenov N.V."/>
            <person name="Frank Y.A."/>
            <person name="Karnachuk O.V."/>
            <person name="Ravin N.V."/>
        </authorList>
    </citation>
    <scope>NUCLEOTIDE SEQUENCE [LARGE SCALE GENOMIC DNA]</scope>
    <source>
        <strain evidence="3">BY5</strain>
    </source>
</reference>
<dbReference type="PROSITE" id="PS50125">
    <property type="entry name" value="GUANYLATE_CYCLASE_2"/>
    <property type="match status" value="1"/>
</dbReference>
<protein>
    <submittedName>
        <fullName evidence="3">Adenylate cyclase</fullName>
    </submittedName>
</protein>
<dbReference type="SUPFAM" id="SSF55781">
    <property type="entry name" value="GAF domain-like"/>
    <property type="match status" value="1"/>
</dbReference>
<dbReference type="InterPro" id="IPR001054">
    <property type="entry name" value="A/G_cyclase"/>
</dbReference>
<dbReference type="EMBL" id="QOQW01000002">
    <property type="protein sequence ID" value="RCK81355.1"/>
    <property type="molecule type" value="Genomic_DNA"/>
</dbReference>
<accession>A0A367ZT87</accession>
<dbReference type="Gene3D" id="3.30.70.1230">
    <property type="entry name" value="Nucleotide cyclase"/>
    <property type="match status" value="1"/>
</dbReference>
<feature type="region of interest" description="Disordered" evidence="1">
    <location>
        <begin position="50"/>
        <end position="128"/>
    </location>
</feature>
<evidence type="ECO:0000259" key="2">
    <source>
        <dbReference type="PROSITE" id="PS50125"/>
    </source>
</evidence>